<name>A0A9N7Z2T5_PLEPL</name>
<comment type="caution">
    <text evidence="1">The sequence shown here is derived from an EMBL/GenBank/DDBJ whole genome shotgun (WGS) entry which is preliminary data.</text>
</comment>
<dbReference type="AlphaFoldDB" id="A0A9N7Z2T5"/>
<proteinExistence type="predicted"/>
<evidence type="ECO:0000313" key="1">
    <source>
        <dbReference type="EMBL" id="CAB1453553.1"/>
    </source>
</evidence>
<keyword evidence="2" id="KW-1185">Reference proteome</keyword>
<dbReference type="Proteomes" id="UP001153269">
    <property type="component" value="Unassembled WGS sequence"/>
</dbReference>
<dbReference type="EMBL" id="CADEAL010004176">
    <property type="protein sequence ID" value="CAB1453553.1"/>
    <property type="molecule type" value="Genomic_DNA"/>
</dbReference>
<protein>
    <submittedName>
        <fullName evidence="1">Uncharacterized protein</fullName>
    </submittedName>
</protein>
<evidence type="ECO:0000313" key="2">
    <source>
        <dbReference type="Proteomes" id="UP001153269"/>
    </source>
</evidence>
<accession>A0A9N7Z2T5</accession>
<organism evidence="1 2">
    <name type="scientific">Pleuronectes platessa</name>
    <name type="common">European plaice</name>
    <dbReference type="NCBI Taxonomy" id="8262"/>
    <lineage>
        <taxon>Eukaryota</taxon>
        <taxon>Metazoa</taxon>
        <taxon>Chordata</taxon>
        <taxon>Craniata</taxon>
        <taxon>Vertebrata</taxon>
        <taxon>Euteleostomi</taxon>
        <taxon>Actinopterygii</taxon>
        <taxon>Neopterygii</taxon>
        <taxon>Teleostei</taxon>
        <taxon>Neoteleostei</taxon>
        <taxon>Acanthomorphata</taxon>
        <taxon>Carangaria</taxon>
        <taxon>Pleuronectiformes</taxon>
        <taxon>Pleuronectoidei</taxon>
        <taxon>Pleuronectidae</taxon>
        <taxon>Pleuronectes</taxon>
    </lineage>
</organism>
<reference evidence="1" key="1">
    <citation type="submission" date="2020-03" db="EMBL/GenBank/DDBJ databases">
        <authorList>
            <person name="Weist P."/>
        </authorList>
    </citation>
    <scope>NUCLEOTIDE SEQUENCE</scope>
</reference>
<gene>
    <name evidence="1" type="ORF">PLEPLA_LOCUS41307</name>
</gene>
<sequence>MHHYDEGRIGPEGLLFSLLCPRLPLLFCQMPCGRTVDGFSPWSATSRTTIHHPDQNATPVLSHRSPPRAAAAVLVKCPYPMPMRHRVRHHDQPTRHRIRHTGSTITTPEYGMY</sequence>